<dbReference type="OrthoDB" id="4158609at2759"/>
<reference evidence="2 3" key="1">
    <citation type="journal article" date="2012" name="PLoS Pathog.">
        <title>Diverse lifestyles and strategies of plant pathogenesis encoded in the genomes of eighteen Dothideomycetes fungi.</title>
        <authorList>
            <person name="Ohm R.A."/>
            <person name="Feau N."/>
            <person name="Henrissat B."/>
            <person name="Schoch C.L."/>
            <person name="Horwitz B.A."/>
            <person name="Barry K.W."/>
            <person name="Condon B.J."/>
            <person name="Copeland A.C."/>
            <person name="Dhillon B."/>
            <person name="Glaser F."/>
            <person name="Hesse C.N."/>
            <person name="Kosti I."/>
            <person name="LaButti K."/>
            <person name="Lindquist E.A."/>
            <person name="Lucas S."/>
            <person name="Salamov A.A."/>
            <person name="Bradshaw R.E."/>
            <person name="Ciuffetti L."/>
            <person name="Hamelin R.C."/>
            <person name="Kema G.H.J."/>
            <person name="Lawrence C."/>
            <person name="Scott J.A."/>
            <person name="Spatafora J.W."/>
            <person name="Turgeon B.G."/>
            <person name="de Wit P.J.G.M."/>
            <person name="Zhong S."/>
            <person name="Goodwin S.B."/>
            <person name="Grigoriev I.V."/>
        </authorList>
    </citation>
    <scope>NUCLEOTIDE SEQUENCE [LARGE SCALE GENOMIC DNA]</scope>
    <source>
        <strain evidence="2 3">SO2202</strain>
    </source>
</reference>
<sequence length="118" mass="12960">MPNITPKQRKGSFDHPYYPINIVNKSSTTTAASTNNNNNDITTTNNITMSSPNQVPKSGATTFGDRKGSGTLFSGIEHYKRQDGPAAKQRRDSLKDMQPKPGFIANLWNNTFKGGDLK</sequence>
<dbReference type="Proteomes" id="UP000016931">
    <property type="component" value="Unassembled WGS sequence"/>
</dbReference>
<feature type="compositionally biased region" description="Low complexity" evidence="1">
    <location>
        <begin position="29"/>
        <end position="51"/>
    </location>
</feature>
<dbReference type="EMBL" id="KB456268">
    <property type="protein sequence ID" value="EMF10038.1"/>
    <property type="molecule type" value="Genomic_DNA"/>
</dbReference>
<name>M3D0N4_SPHMS</name>
<evidence type="ECO:0000256" key="1">
    <source>
        <dbReference type="SAM" id="MobiDB-lite"/>
    </source>
</evidence>
<gene>
    <name evidence="2" type="ORF">SEPMUDRAFT_151102</name>
</gene>
<feature type="compositionally biased region" description="Basic and acidic residues" evidence="1">
    <location>
        <begin position="77"/>
        <end position="98"/>
    </location>
</feature>
<dbReference type="RefSeq" id="XP_016758159.1">
    <property type="nucleotide sequence ID" value="XM_016906596.1"/>
</dbReference>
<evidence type="ECO:0000313" key="2">
    <source>
        <dbReference type="EMBL" id="EMF10038.1"/>
    </source>
</evidence>
<feature type="compositionally biased region" description="Polar residues" evidence="1">
    <location>
        <begin position="52"/>
        <end position="61"/>
    </location>
</feature>
<dbReference type="HOGENOM" id="CLU_2074604_0_0_1"/>
<evidence type="ECO:0000313" key="3">
    <source>
        <dbReference type="Proteomes" id="UP000016931"/>
    </source>
</evidence>
<proteinExistence type="predicted"/>
<keyword evidence="3" id="KW-1185">Reference proteome</keyword>
<accession>M3D0N4</accession>
<dbReference type="GeneID" id="27903733"/>
<organism evidence="2 3">
    <name type="scientific">Sphaerulina musiva (strain SO2202)</name>
    <name type="common">Poplar stem canker fungus</name>
    <name type="synonym">Septoria musiva</name>
    <dbReference type="NCBI Taxonomy" id="692275"/>
    <lineage>
        <taxon>Eukaryota</taxon>
        <taxon>Fungi</taxon>
        <taxon>Dikarya</taxon>
        <taxon>Ascomycota</taxon>
        <taxon>Pezizomycotina</taxon>
        <taxon>Dothideomycetes</taxon>
        <taxon>Dothideomycetidae</taxon>
        <taxon>Mycosphaerellales</taxon>
        <taxon>Mycosphaerellaceae</taxon>
        <taxon>Sphaerulina</taxon>
    </lineage>
</organism>
<dbReference type="eggNOG" id="ENOG502R2X9">
    <property type="taxonomic scope" value="Eukaryota"/>
</dbReference>
<protein>
    <submittedName>
        <fullName evidence="2">Uncharacterized protein</fullName>
    </submittedName>
</protein>
<feature type="region of interest" description="Disordered" evidence="1">
    <location>
        <begin position="29"/>
        <end position="107"/>
    </location>
</feature>
<dbReference type="AlphaFoldDB" id="M3D0N4"/>
<dbReference type="OMA" id="YYPINIV"/>